<dbReference type="InterPro" id="IPR020562">
    <property type="entry name" value="PRibGlycinamide_synth_N"/>
</dbReference>
<dbReference type="InterPro" id="IPR036477">
    <property type="entry name" value="Formyl_transf_N_sf"/>
</dbReference>
<dbReference type="Pfam" id="PF02844">
    <property type="entry name" value="GARS_N"/>
    <property type="match status" value="1"/>
</dbReference>
<feature type="domain" description="TIL" evidence="7">
    <location>
        <begin position="1371"/>
        <end position="1413"/>
    </location>
</feature>
<dbReference type="Pfam" id="PF01071">
    <property type="entry name" value="GARS_A"/>
    <property type="match status" value="1"/>
</dbReference>
<accession>A0A819B7B5</accession>
<sequence length="1483" mass="166686">MSQANNRGGGNKRSRISSSGAYRQRENQSMSSSTNVAQTQSGLIIDNETEQSSEAIKEQLNSVDDIITQPIIEVPTKRLLHLKELGGNLFVSSSTKIYSKILQKLFDRVLFTKSLNNDVNTAPSDLRVFERVLARSDDNDAYSTCTSLAQPIPATILVLGSTSCEHAFVWKLLQRRNFKIFISPGNSGTTLDQSMGTISTIFQTEKDILDFVDTKQIDLVISLNKTYYFEELEARLCEHGLHYLGCSVDTLALTDNQLNAKQFMSKHKIPTLDWTHCLNQEDAQIFINKYPNQQEWIVRSTNGNGLINCKTQEETIQTVKAVFDDHIFGKLNQSIIIEHGYSLDDNQICLLYIVSDGDGDYTQLPIIQSDPLRMGAYGPCPYLTPKQLSYIRRRIIERTLRCSPTIRHLFGFRLLIQGTNYNQVCLLDYISTLEEPEAEILLSLCEPDVFLQYALDLPSVPIIPLTSKKRRVHCVNTTITSTKTSLTISNKILLTATKNNKVKIFHNQTDVNVNNNGTGDTNFITTNGERIFNVLGYGSTLQEAQIQSVLACEYIKQQANIDDLLFKSDIGAQAIEWYKTHADRHHSLTGGLTNGKKKKVKKKKSIFSPSNKRNRGMTTRRRNTKNSEQDKGDDENEENETTDDDEDDDDEDDNEPMDFERAFGTISDTPKLEHMDIYQNNGNFDDLNIHEGESYFDLTNKIDLKTYTQPVLISSTINLNPLAALFNLNDGDMSDSQTVFEYLGHELTVRCANDLICARTLYIQCYSSPISSRRSIQRFYQGIEQACQQLDCTLLKTTTTTTLSSSLFTSLCTGLSDRELIVTNNTNHPVINEGDLLIALRCSSGTVNTQGYVQLKDLFQKKNIHLNDTVPFRTVDGEEESFFSLLLQKSSILASSLAKIIAELIKNRTIKAVRYLKDIGLARMIESLLGSSSSTLSAEFNGQQWPVMPPLFTWIYQHSGFSQDEMFEYFNCGVDYLLIIDHTKTTTDDILRQLTETHTSSFFLGTFVSINTSPARKPIRLPQQQQPTVAPPQPRTVQLKNISFKYPKPYQTAANLANNSLPIVIKDRMKQPIANDKTRSAVLISNNDTSLLSLLAYSTTTLECAFEIVLVLSTVAGLSDIARVNELYPAVVTKVIQPKKYAARHYDLDQKVDDELQLHGCELVILDRYTCRLSHSFIMAWRGRLLNIYPSLLPSFRHSTSPIRDALQTGVRITGVTVHFIGESDTDNDGPIIAQESLSVSPIETEIQLENRLRILEQQLYPKAIDMVASGKIVYQGKRRMGSFASRIKRSHGDSGEKGDSSEQKDGVYQCGPYEEYRCNYTICTPICSGGVYTEQSPICKKELATGCFCKEGYYRGANGKCISAKACCSGQNQVYTTCGTACPPYCGYIPGICTMQCVQGCFCDNGYVRQNNSAGFLFGRWCLGAHQEYTTCGSACPLSCTDVRHARYFKPCTYQYIQGCFCKRGYARRTHSKSQCIPDWRC</sequence>
<dbReference type="PANTHER" id="PTHR10520:SF12">
    <property type="entry name" value="TRIFUNCTIONAL PURINE BIOSYNTHETIC PROTEIN ADENOSINE-3"/>
    <property type="match status" value="1"/>
</dbReference>
<evidence type="ECO:0000313" key="9">
    <source>
        <dbReference type="EMBL" id="CAF3796794.1"/>
    </source>
</evidence>
<keyword evidence="3" id="KW-0067">ATP-binding</keyword>
<evidence type="ECO:0000259" key="6">
    <source>
        <dbReference type="Pfam" id="PF01071"/>
    </source>
</evidence>
<dbReference type="InterPro" id="IPR004733">
    <property type="entry name" value="PurM_cligase"/>
</dbReference>
<dbReference type="GO" id="GO:0006189">
    <property type="term" value="P:'de novo' IMP biosynthetic process"/>
    <property type="evidence" value="ECO:0007669"/>
    <property type="project" value="InterPro"/>
</dbReference>
<name>A0A819B7B5_9BILA</name>
<feature type="domain" description="Formyl transferase N-terminal" evidence="5">
    <location>
        <begin position="1079"/>
        <end position="1265"/>
    </location>
</feature>
<dbReference type="SUPFAM" id="SSF56059">
    <property type="entry name" value="Glutathione synthetase ATP-binding domain-like"/>
    <property type="match status" value="1"/>
</dbReference>
<evidence type="ECO:0000259" key="7">
    <source>
        <dbReference type="Pfam" id="PF01826"/>
    </source>
</evidence>
<dbReference type="Pfam" id="PF01826">
    <property type="entry name" value="TIL"/>
    <property type="match status" value="2"/>
</dbReference>
<evidence type="ECO:0000259" key="5">
    <source>
        <dbReference type="Pfam" id="PF00551"/>
    </source>
</evidence>
<dbReference type="GO" id="GO:0004637">
    <property type="term" value="F:phosphoribosylamine-glycine ligase activity"/>
    <property type="evidence" value="ECO:0007669"/>
    <property type="project" value="InterPro"/>
</dbReference>
<dbReference type="InterPro" id="IPR002376">
    <property type="entry name" value="Formyl_transf_N"/>
</dbReference>
<dbReference type="InterPro" id="IPR020561">
    <property type="entry name" value="PRibGlycinamid_synth_ATP-grasp"/>
</dbReference>
<evidence type="ECO:0000313" key="10">
    <source>
        <dbReference type="Proteomes" id="UP000663868"/>
    </source>
</evidence>
<dbReference type="SUPFAM" id="SSF56042">
    <property type="entry name" value="PurM C-terminal domain-like"/>
    <property type="match status" value="1"/>
</dbReference>
<keyword evidence="2" id="KW-0547">Nucleotide-binding</keyword>
<evidence type="ECO:0000256" key="1">
    <source>
        <dbReference type="ARBA" id="ARBA00022598"/>
    </source>
</evidence>
<feature type="compositionally biased region" description="Polar residues" evidence="4">
    <location>
        <begin position="16"/>
        <end position="39"/>
    </location>
</feature>
<reference evidence="9" key="1">
    <citation type="submission" date="2021-02" db="EMBL/GenBank/DDBJ databases">
        <authorList>
            <person name="Nowell W R."/>
        </authorList>
    </citation>
    <scope>NUCLEOTIDE SEQUENCE</scope>
</reference>
<dbReference type="InterPro" id="IPR016185">
    <property type="entry name" value="PreATP-grasp_dom_sf"/>
</dbReference>
<dbReference type="Gene3D" id="3.90.650.10">
    <property type="entry name" value="PurM-like C-terminal domain"/>
    <property type="match status" value="1"/>
</dbReference>
<feature type="domain" description="Phosphoribosylglycinamide synthetase N-terminal" evidence="8">
    <location>
        <begin position="155"/>
        <end position="247"/>
    </location>
</feature>
<dbReference type="CDD" id="cd19941">
    <property type="entry name" value="TIL"/>
    <property type="match status" value="3"/>
</dbReference>
<dbReference type="Pfam" id="PF00551">
    <property type="entry name" value="Formyl_trans_N"/>
    <property type="match status" value="1"/>
</dbReference>
<feature type="domain" description="TIL" evidence="7">
    <location>
        <begin position="1425"/>
        <end position="1483"/>
    </location>
</feature>
<dbReference type="SMART" id="SM01209">
    <property type="entry name" value="GARS_A"/>
    <property type="match status" value="1"/>
</dbReference>
<gene>
    <name evidence="9" type="ORF">KXQ929_LOCUS16795</name>
</gene>
<dbReference type="Proteomes" id="UP000663868">
    <property type="component" value="Unassembled WGS sequence"/>
</dbReference>
<feature type="compositionally biased region" description="Basic residues" evidence="4">
    <location>
        <begin position="612"/>
        <end position="624"/>
    </location>
</feature>
<dbReference type="GO" id="GO:0005524">
    <property type="term" value="F:ATP binding"/>
    <property type="evidence" value="ECO:0007669"/>
    <property type="project" value="UniProtKB-KW"/>
</dbReference>
<dbReference type="InterPro" id="IPR037123">
    <property type="entry name" value="PRibGlycinamide_synth_C_sf"/>
</dbReference>
<evidence type="ECO:0000256" key="4">
    <source>
        <dbReference type="SAM" id="MobiDB-lite"/>
    </source>
</evidence>
<dbReference type="GO" id="GO:0004641">
    <property type="term" value="F:phosphoribosylformylglycinamidine cyclo-ligase activity"/>
    <property type="evidence" value="ECO:0007669"/>
    <property type="project" value="InterPro"/>
</dbReference>
<dbReference type="Gene3D" id="2.10.25.10">
    <property type="entry name" value="Laminin"/>
    <property type="match status" value="3"/>
</dbReference>
<evidence type="ECO:0000256" key="2">
    <source>
        <dbReference type="ARBA" id="ARBA00022741"/>
    </source>
</evidence>
<feature type="region of interest" description="Disordered" evidence="4">
    <location>
        <begin position="586"/>
        <end position="658"/>
    </location>
</feature>
<dbReference type="Gene3D" id="3.90.600.10">
    <property type="entry name" value="Phosphoribosylglycinamide synthetase, C-terminal domain"/>
    <property type="match status" value="1"/>
</dbReference>
<evidence type="ECO:0000256" key="3">
    <source>
        <dbReference type="ARBA" id="ARBA00022840"/>
    </source>
</evidence>
<dbReference type="PANTHER" id="PTHR10520">
    <property type="entry name" value="TRIFUNCTIONAL PURINE BIOSYNTHETIC PROTEIN ADENOSINE-3-RELATED"/>
    <property type="match status" value="1"/>
</dbReference>
<evidence type="ECO:0000259" key="8">
    <source>
        <dbReference type="Pfam" id="PF02844"/>
    </source>
</evidence>
<keyword evidence="1" id="KW-0436">Ligase</keyword>
<dbReference type="InterPro" id="IPR002919">
    <property type="entry name" value="TIL_dom"/>
</dbReference>
<dbReference type="SUPFAM" id="SSF57567">
    <property type="entry name" value="Serine protease inhibitors"/>
    <property type="match status" value="3"/>
</dbReference>
<dbReference type="Gene3D" id="3.40.50.20">
    <property type="match status" value="1"/>
</dbReference>
<dbReference type="SUPFAM" id="SSF52440">
    <property type="entry name" value="PreATP-grasp domain"/>
    <property type="match status" value="1"/>
</dbReference>
<organism evidence="9 10">
    <name type="scientific">Adineta steineri</name>
    <dbReference type="NCBI Taxonomy" id="433720"/>
    <lineage>
        <taxon>Eukaryota</taxon>
        <taxon>Metazoa</taxon>
        <taxon>Spiralia</taxon>
        <taxon>Gnathifera</taxon>
        <taxon>Rotifera</taxon>
        <taxon>Eurotatoria</taxon>
        <taxon>Bdelloidea</taxon>
        <taxon>Adinetida</taxon>
        <taxon>Adinetidae</taxon>
        <taxon>Adineta</taxon>
    </lineage>
</organism>
<dbReference type="GO" id="GO:0046084">
    <property type="term" value="P:adenine biosynthetic process"/>
    <property type="evidence" value="ECO:0007669"/>
    <property type="project" value="TreeGrafter"/>
</dbReference>
<dbReference type="InterPro" id="IPR036084">
    <property type="entry name" value="Ser_inhib-like_sf"/>
</dbReference>
<dbReference type="Gene3D" id="3.40.50.170">
    <property type="entry name" value="Formyl transferase, N-terminal domain"/>
    <property type="match status" value="1"/>
</dbReference>
<dbReference type="SUPFAM" id="SSF53328">
    <property type="entry name" value="Formyltransferase"/>
    <property type="match status" value="1"/>
</dbReference>
<feature type="compositionally biased region" description="Basic residues" evidence="4">
    <location>
        <begin position="595"/>
        <end position="605"/>
    </location>
</feature>
<dbReference type="GO" id="GO:0005829">
    <property type="term" value="C:cytosol"/>
    <property type="evidence" value="ECO:0007669"/>
    <property type="project" value="TreeGrafter"/>
</dbReference>
<dbReference type="EMBL" id="CAJOBB010001030">
    <property type="protein sequence ID" value="CAF3796794.1"/>
    <property type="molecule type" value="Genomic_DNA"/>
</dbReference>
<feature type="region of interest" description="Disordered" evidence="4">
    <location>
        <begin position="1"/>
        <end position="39"/>
    </location>
</feature>
<comment type="caution">
    <text evidence="9">The sequence shown here is derived from an EMBL/GenBank/DDBJ whole genome shotgun (WGS) entry which is preliminary data.</text>
</comment>
<feature type="region of interest" description="Disordered" evidence="4">
    <location>
        <begin position="1286"/>
        <end position="1306"/>
    </location>
</feature>
<dbReference type="InterPro" id="IPR036676">
    <property type="entry name" value="PurM-like_C_sf"/>
</dbReference>
<proteinExistence type="predicted"/>
<feature type="compositionally biased region" description="Acidic residues" evidence="4">
    <location>
        <begin position="631"/>
        <end position="657"/>
    </location>
</feature>
<protein>
    <submittedName>
        <fullName evidence="9">Uncharacterized protein</fullName>
    </submittedName>
</protein>
<feature type="domain" description="Phosphoribosylglycinamide synthetase ATP-grasp (A)" evidence="6">
    <location>
        <begin position="260"/>
        <end position="400"/>
    </location>
</feature>
<feature type="compositionally biased region" description="Basic and acidic residues" evidence="4">
    <location>
        <begin position="1291"/>
        <end position="1306"/>
    </location>
</feature>